<organism evidence="1 2">
    <name type="scientific">Callosobruchus maculatus</name>
    <name type="common">Southern cowpea weevil</name>
    <name type="synonym">Pulse bruchid</name>
    <dbReference type="NCBI Taxonomy" id="64391"/>
    <lineage>
        <taxon>Eukaryota</taxon>
        <taxon>Metazoa</taxon>
        <taxon>Ecdysozoa</taxon>
        <taxon>Arthropoda</taxon>
        <taxon>Hexapoda</taxon>
        <taxon>Insecta</taxon>
        <taxon>Pterygota</taxon>
        <taxon>Neoptera</taxon>
        <taxon>Endopterygota</taxon>
        <taxon>Coleoptera</taxon>
        <taxon>Polyphaga</taxon>
        <taxon>Cucujiformia</taxon>
        <taxon>Chrysomeloidea</taxon>
        <taxon>Chrysomelidae</taxon>
        <taxon>Bruchinae</taxon>
        <taxon>Bruchini</taxon>
        <taxon>Callosobruchus</taxon>
    </lineage>
</organism>
<protein>
    <submittedName>
        <fullName evidence="1">Uncharacterized protein</fullName>
    </submittedName>
</protein>
<keyword evidence="2" id="KW-1185">Reference proteome</keyword>
<dbReference type="PANTHER" id="PTHR47510">
    <property type="entry name" value="REVERSE TRANSCRIPTASE DOMAIN-CONTAINING PROTEIN"/>
    <property type="match status" value="1"/>
</dbReference>
<reference evidence="1 2" key="1">
    <citation type="submission" date="2019-01" db="EMBL/GenBank/DDBJ databases">
        <authorList>
            <person name="Sayadi A."/>
        </authorList>
    </citation>
    <scope>NUCLEOTIDE SEQUENCE [LARGE SCALE GENOMIC DNA]</scope>
</reference>
<feature type="non-terminal residue" evidence="1">
    <location>
        <position position="193"/>
    </location>
</feature>
<dbReference type="EMBL" id="CAACVG010000442">
    <property type="protein sequence ID" value="VEN34087.1"/>
    <property type="molecule type" value="Genomic_DNA"/>
</dbReference>
<proteinExistence type="predicted"/>
<evidence type="ECO:0000313" key="2">
    <source>
        <dbReference type="Proteomes" id="UP000410492"/>
    </source>
</evidence>
<sequence length="193" mass="22666">MPLSYFMRYRNSSYPSWFNLDLKKMLKQKKIAHQKYKESMDEDDYNVFSTLRASCNRLRNICYQNYICKVESSISGSPHSFWKFINDKRNLSNIPSSMNYGDMMSDDIPTTVDLFADYFSTVYNDIHVNQTPTYAFSSNVNVSHLYIDAKDIITRVMSLPWKLSTGPDNIPMFFIKRCIFTLTKPLQLLFNKS</sequence>
<dbReference type="AlphaFoldDB" id="A0A653BET2"/>
<evidence type="ECO:0000313" key="1">
    <source>
        <dbReference type="EMBL" id="VEN34087.1"/>
    </source>
</evidence>
<dbReference type="PANTHER" id="PTHR47510:SF3">
    <property type="entry name" value="ENDO_EXONUCLEASE_PHOSPHATASE DOMAIN-CONTAINING PROTEIN"/>
    <property type="match status" value="1"/>
</dbReference>
<dbReference type="OrthoDB" id="6819250at2759"/>
<dbReference type="Proteomes" id="UP000410492">
    <property type="component" value="Unassembled WGS sequence"/>
</dbReference>
<accession>A0A653BET2</accession>
<gene>
    <name evidence="1" type="ORF">CALMAC_LOCUS402</name>
</gene>
<name>A0A653BET2_CALMS</name>